<proteinExistence type="predicted"/>
<sequence>MMQPAALKDIMGDRVPGGLDLVRLIRDGLPIDAIDHVMDGGWLSAVELDRIVLPRRTLSNRRKTGRLTAEQSDRLVRVVRLLALTAETFGDREKAARWLRRPTSALGGEPPLHLLDTDEGARAVENLLGRIAHGIAA</sequence>
<reference evidence="3 4" key="1">
    <citation type="submission" date="2017-07" db="EMBL/GenBank/DDBJ databases">
        <title>Niveispirillum cyanobacteriorum sp. nov., isolated from cyanobacterial aggregates in a eutrophic lake.</title>
        <authorList>
            <person name="Cai H."/>
        </authorList>
    </citation>
    <scope>NUCLEOTIDE SEQUENCE [LARGE SCALE GENOMIC DNA]</scope>
    <source>
        <strain evidence="4">TH1-14</strain>
    </source>
</reference>
<dbReference type="InterPro" id="IPR046847">
    <property type="entry name" value="Xre-like_HTH"/>
</dbReference>
<feature type="domain" description="Antitoxin Xre/MbcA/ParS-like toxin-binding" evidence="1">
    <location>
        <begin position="87"/>
        <end position="134"/>
    </location>
</feature>
<feature type="domain" description="Antitoxin Xre-like helix-turn-helix" evidence="2">
    <location>
        <begin position="20"/>
        <end position="80"/>
    </location>
</feature>
<protein>
    <submittedName>
        <fullName evidence="3">Toxin-antitoxin system antitoxin component family protein</fullName>
    </submittedName>
</protein>
<dbReference type="InterPro" id="IPR024467">
    <property type="entry name" value="Xre/MbcA/ParS-like_toxin-bd"/>
</dbReference>
<comment type="caution">
    <text evidence="3">The sequence shown here is derived from an EMBL/GenBank/DDBJ whole genome shotgun (WGS) entry which is preliminary data.</text>
</comment>
<dbReference type="RefSeq" id="WP_094456990.1">
    <property type="nucleotide sequence ID" value="NZ_NOXU01000030.1"/>
</dbReference>
<dbReference type="AlphaFoldDB" id="A0A255YWD4"/>
<accession>A0A255YWD4</accession>
<dbReference type="InterPro" id="IPR011979">
    <property type="entry name" value="Antitox_Xre"/>
</dbReference>
<evidence type="ECO:0000313" key="3">
    <source>
        <dbReference type="EMBL" id="OYQ33547.1"/>
    </source>
</evidence>
<dbReference type="Proteomes" id="UP000216998">
    <property type="component" value="Unassembled WGS sequence"/>
</dbReference>
<dbReference type="NCBIfam" id="TIGR02293">
    <property type="entry name" value="TAS_TIGR02293"/>
    <property type="match status" value="1"/>
</dbReference>
<keyword evidence="4" id="KW-1185">Reference proteome</keyword>
<evidence type="ECO:0000259" key="1">
    <source>
        <dbReference type="Pfam" id="PF09722"/>
    </source>
</evidence>
<name>A0A255YWD4_9PROT</name>
<dbReference type="Pfam" id="PF20432">
    <property type="entry name" value="Xre-like-HTH"/>
    <property type="match status" value="1"/>
</dbReference>
<evidence type="ECO:0000313" key="4">
    <source>
        <dbReference type="Proteomes" id="UP000216998"/>
    </source>
</evidence>
<evidence type="ECO:0000259" key="2">
    <source>
        <dbReference type="Pfam" id="PF20432"/>
    </source>
</evidence>
<organism evidence="3 4">
    <name type="scientific">Niveispirillum lacus</name>
    <dbReference type="NCBI Taxonomy" id="1981099"/>
    <lineage>
        <taxon>Bacteria</taxon>
        <taxon>Pseudomonadati</taxon>
        <taxon>Pseudomonadota</taxon>
        <taxon>Alphaproteobacteria</taxon>
        <taxon>Rhodospirillales</taxon>
        <taxon>Azospirillaceae</taxon>
        <taxon>Niveispirillum</taxon>
    </lineage>
</organism>
<gene>
    <name evidence="3" type="ORF">CHU95_14265</name>
</gene>
<dbReference type="OrthoDB" id="5918037at2"/>
<dbReference type="GO" id="GO:0003677">
    <property type="term" value="F:DNA binding"/>
    <property type="evidence" value="ECO:0007669"/>
    <property type="project" value="InterPro"/>
</dbReference>
<dbReference type="Pfam" id="PF09722">
    <property type="entry name" value="Xre_MbcA_ParS_C"/>
    <property type="match status" value="1"/>
</dbReference>
<dbReference type="EMBL" id="NOXU01000030">
    <property type="protein sequence ID" value="OYQ33547.1"/>
    <property type="molecule type" value="Genomic_DNA"/>
</dbReference>